<dbReference type="GO" id="GO:0047617">
    <property type="term" value="F:fatty acyl-CoA hydrolase activity"/>
    <property type="evidence" value="ECO:0007669"/>
    <property type="project" value="TreeGrafter"/>
</dbReference>
<evidence type="ECO:0000256" key="2">
    <source>
        <dbReference type="ARBA" id="ARBA00022801"/>
    </source>
</evidence>
<keyword evidence="2 3" id="KW-0378">Hydrolase</keyword>
<protein>
    <submittedName>
        <fullName evidence="3">Acyl-CoA thioester hydrolase</fullName>
    </submittedName>
</protein>
<evidence type="ECO:0000313" key="3">
    <source>
        <dbReference type="EMBL" id="SMC42672.1"/>
    </source>
</evidence>
<dbReference type="CDD" id="cd00586">
    <property type="entry name" value="4HBT"/>
    <property type="match status" value="1"/>
</dbReference>
<dbReference type="Proteomes" id="UP000192360">
    <property type="component" value="Unassembled WGS sequence"/>
</dbReference>
<dbReference type="EMBL" id="FWXO01000001">
    <property type="protein sequence ID" value="SMC42672.1"/>
    <property type="molecule type" value="Genomic_DNA"/>
</dbReference>
<sequence length="181" mass="21587">MHLDLSKLWYFCDYYARITKKIKMYLKEFEIRWSDVDANRHLANSAYLNFMSHTRMAYLMELGFTHKTMAEHEIGPVVFYEHIYYFKEAFPGHPVKVSMEVVGMSEDGKFFEFHHNFYDYKGRNFAHCEMMGAWIDLKSRSLTGLTDDFLAAFNKAEKPENFRVLTKEDTRRFTKIPKDLA</sequence>
<keyword evidence="4" id="KW-1185">Reference proteome</keyword>
<dbReference type="Gene3D" id="3.10.129.10">
    <property type="entry name" value="Hotdog Thioesterase"/>
    <property type="match status" value="1"/>
</dbReference>
<name>A0A1W1Z2Y7_9FLAO</name>
<evidence type="ECO:0000256" key="1">
    <source>
        <dbReference type="ARBA" id="ARBA00005953"/>
    </source>
</evidence>
<reference evidence="3 4" key="1">
    <citation type="submission" date="2017-04" db="EMBL/GenBank/DDBJ databases">
        <authorList>
            <person name="Afonso C.L."/>
            <person name="Miller P.J."/>
            <person name="Scott M.A."/>
            <person name="Spackman E."/>
            <person name="Goraichik I."/>
            <person name="Dimitrov K.M."/>
            <person name="Suarez D.L."/>
            <person name="Swayne D.E."/>
        </authorList>
    </citation>
    <scope>NUCLEOTIDE SEQUENCE [LARGE SCALE GENOMIC DNA]</scope>
    <source>
        <strain evidence="3 4">DSM 21164</strain>
    </source>
</reference>
<dbReference type="SUPFAM" id="SSF54637">
    <property type="entry name" value="Thioesterase/thiol ester dehydrase-isomerase"/>
    <property type="match status" value="1"/>
</dbReference>
<dbReference type="STRING" id="504486.SAMN05660703_1080"/>
<proteinExistence type="inferred from homology"/>
<organism evidence="3 4">
    <name type="scientific">Cellulophaga tyrosinoxydans</name>
    <dbReference type="NCBI Taxonomy" id="504486"/>
    <lineage>
        <taxon>Bacteria</taxon>
        <taxon>Pseudomonadati</taxon>
        <taxon>Bacteroidota</taxon>
        <taxon>Flavobacteriia</taxon>
        <taxon>Flavobacteriales</taxon>
        <taxon>Flavobacteriaceae</taxon>
        <taxon>Cellulophaga</taxon>
    </lineage>
</organism>
<dbReference type="Pfam" id="PF13279">
    <property type="entry name" value="4HBT_2"/>
    <property type="match status" value="1"/>
</dbReference>
<dbReference type="InterPro" id="IPR029069">
    <property type="entry name" value="HotDog_dom_sf"/>
</dbReference>
<dbReference type="AlphaFoldDB" id="A0A1W1Z2Y7"/>
<comment type="similarity">
    <text evidence="1">Belongs to the 4-hydroxybenzoyl-CoA thioesterase family.</text>
</comment>
<dbReference type="PANTHER" id="PTHR31793">
    <property type="entry name" value="4-HYDROXYBENZOYL-COA THIOESTERASE FAMILY MEMBER"/>
    <property type="match status" value="1"/>
</dbReference>
<dbReference type="PANTHER" id="PTHR31793:SF27">
    <property type="entry name" value="NOVEL THIOESTERASE SUPERFAMILY DOMAIN AND SAPOSIN A-TYPE DOMAIN CONTAINING PROTEIN (0610012H03RIK)"/>
    <property type="match status" value="1"/>
</dbReference>
<dbReference type="InterPro" id="IPR050563">
    <property type="entry name" value="4-hydroxybenzoyl-CoA_TE"/>
</dbReference>
<evidence type="ECO:0000313" key="4">
    <source>
        <dbReference type="Proteomes" id="UP000192360"/>
    </source>
</evidence>
<accession>A0A1W1Z2Y7</accession>
<gene>
    <name evidence="3" type="ORF">SAMN05660703_1080</name>
</gene>